<dbReference type="Proteomes" id="UP001379533">
    <property type="component" value="Chromosome"/>
</dbReference>
<dbReference type="PANTHER" id="PTHR34220:SF7">
    <property type="entry name" value="SENSOR HISTIDINE KINASE YPDA"/>
    <property type="match status" value="1"/>
</dbReference>
<reference evidence="3 4" key="1">
    <citation type="submission" date="2021-12" db="EMBL/GenBank/DDBJ databases">
        <title>Discovery of the Pendulisporaceae a myxobacterial family with distinct sporulation behavior and unique specialized metabolism.</title>
        <authorList>
            <person name="Garcia R."/>
            <person name="Popoff A."/>
            <person name="Bader C.D."/>
            <person name="Loehr J."/>
            <person name="Walesch S."/>
            <person name="Walt C."/>
            <person name="Boldt J."/>
            <person name="Bunk B."/>
            <person name="Haeckl F.J.F.P.J."/>
            <person name="Gunesch A.P."/>
            <person name="Birkelbach J."/>
            <person name="Nuebel U."/>
            <person name="Pietschmann T."/>
            <person name="Bach T."/>
            <person name="Mueller R."/>
        </authorList>
    </citation>
    <scope>NUCLEOTIDE SEQUENCE [LARGE SCALE GENOMIC DNA]</scope>
    <source>
        <strain evidence="3 4">MSr12523</strain>
    </source>
</reference>
<dbReference type="EMBL" id="CP089982">
    <property type="protein sequence ID" value="WXA95703.1"/>
    <property type="molecule type" value="Genomic_DNA"/>
</dbReference>
<keyword evidence="3" id="KW-0808">Transferase</keyword>
<keyword evidence="4" id="KW-1185">Reference proteome</keyword>
<dbReference type="InterPro" id="IPR036890">
    <property type="entry name" value="HATPase_C_sf"/>
</dbReference>
<feature type="transmembrane region" description="Helical" evidence="1">
    <location>
        <begin position="41"/>
        <end position="62"/>
    </location>
</feature>
<dbReference type="GO" id="GO:0016301">
    <property type="term" value="F:kinase activity"/>
    <property type="evidence" value="ECO:0007669"/>
    <property type="project" value="UniProtKB-KW"/>
</dbReference>
<feature type="domain" description="Signal transduction histidine kinase internal region" evidence="2">
    <location>
        <begin position="148"/>
        <end position="227"/>
    </location>
</feature>
<keyword evidence="1" id="KW-0812">Transmembrane</keyword>
<evidence type="ECO:0000313" key="4">
    <source>
        <dbReference type="Proteomes" id="UP001379533"/>
    </source>
</evidence>
<dbReference type="Pfam" id="PF06580">
    <property type="entry name" value="His_kinase"/>
    <property type="match status" value="1"/>
</dbReference>
<keyword evidence="1" id="KW-1133">Transmembrane helix</keyword>
<dbReference type="RefSeq" id="WP_394846311.1">
    <property type="nucleotide sequence ID" value="NZ_CP089982.1"/>
</dbReference>
<accession>A0ABZ2KAJ8</accession>
<feature type="transmembrane region" description="Helical" evidence="1">
    <location>
        <begin position="108"/>
        <end position="127"/>
    </location>
</feature>
<dbReference type="InterPro" id="IPR010559">
    <property type="entry name" value="Sig_transdc_His_kin_internal"/>
</dbReference>
<keyword evidence="3" id="KW-0418">Kinase</keyword>
<proteinExistence type="predicted"/>
<organism evidence="3 4">
    <name type="scientific">Pendulispora brunnea</name>
    <dbReference type="NCBI Taxonomy" id="2905690"/>
    <lineage>
        <taxon>Bacteria</taxon>
        <taxon>Pseudomonadati</taxon>
        <taxon>Myxococcota</taxon>
        <taxon>Myxococcia</taxon>
        <taxon>Myxococcales</taxon>
        <taxon>Sorangiineae</taxon>
        <taxon>Pendulisporaceae</taxon>
        <taxon>Pendulispora</taxon>
    </lineage>
</organism>
<evidence type="ECO:0000313" key="3">
    <source>
        <dbReference type="EMBL" id="WXA95703.1"/>
    </source>
</evidence>
<evidence type="ECO:0000259" key="2">
    <source>
        <dbReference type="Pfam" id="PF06580"/>
    </source>
</evidence>
<gene>
    <name evidence="3" type="ORF">LZC95_02455</name>
</gene>
<feature type="transmembrane region" description="Helical" evidence="1">
    <location>
        <begin position="74"/>
        <end position="96"/>
    </location>
</feature>
<name>A0ABZ2KAJ8_9BACT</name>
<dbReference type="PANTHER" id="PTHR34220">
    <property type="entry name" value="SENSOR HISTIDINE KINASE YPDA"/>
    <property type="match status" value="1"/>
</dbReference>
<dbReference type="Gene3D" id="3.30.565.10">
    <property type="entry name" value="Histidine kinase-like ATPase, C-terminal domain"/>
    <property type="match status" value="1"/>
</dbReference>
<dbReference type="SUPFAM" id="SSF55874">
    <property type="entry name" value="ATPase domain of HSP90 chaperone/DNA topoisomerase II/histidine kinase"/>
    <property type="match status" value="1"/>
</dbReference>
<protein>
    <submittedName>
        <fullName evidence="3">Histidine kinase</fullName>
    </submittedName>
</protein>
<sequence length="349" mass="39285">MRWKVQALCWCAWALARHAWFWADADDGTPWTGYALDFGAKLLKGGVGFLSSVALFRFYTWLWPRRLPLLKMGLVGAVASLVVGGAGALVISRFPWEEAGVRAHLRLFYNWTVALAAWTAVYFTYLYRRDLEVETERSLRATALATQARLNMLRYQVNPHFLFNSLNSVRALIRENPEAGCEMVTKLAEFFRYSLLDVHGPNTSFADELKAVRDYLSIQKVRFEERLEVTFDIDPEAEAVKLPGFIVQPLVENAIKYGFQTSGMPLRVSLLAKRDGPMLRIDVINTGHWISESAKGHDPLTAPTTDGTGTGLCNVRERLREAFPERHVFTTTDDAKGNVRASIVVEVGP</sequence>
<evidence type="ECO:0000256" key="1">
    <source>
        <dbReference type="SAM" id="Phobius"/>
    </source>
</evidence>
<keyword evidence="1" id="KW-0472">Membrane</keyword>
<dbReference type="InterPro" id="IPR050640">
    <property type="entry name" value="Bact_2-comp_sensor_kinase"/>
</dbReference>